<evidence type="ECO:0000256" key="2">
    <source>
        <dbReference type="ARBA" id="ARBA00022695"/>
    </source>
</evidence>
<dbReference type="PANTHER" id="PTHR43584:SF5">
    <property type="entry name" value="PROTEIN LICC"/>
    <property type="match status" value="1"/>
</dbReference>
<dbReference type="Gene3D" id="3.90.550.10">
    <property type="entry name" value="Spore Coat Polysaccharide Biosynthesis Protein SpsA, Chain A"/>
    <property type="match status" value="1"/>
</dbReference>
<evidence type="ECO:0000313" key="6">
    <source>
        <dbReference type="Proteomes" id="UP000823883"/>
    </source>
</evidence>
<dbReference type="Gene3D" id="1.10.10.10">
    <property type="entry name" value="Winged helix-like DNA-binding domain superfamily/Winged helix DNA-binding domain"/>
    <property type="match status" value="1"/>
</dbReference>
<dbReference type="Pfam" id="PF00483">
    <property type="entry name" value="NTP_transferase"/>
    <property type="match status" value="1"/>
</dbReference>
<dbReference type="Gene3D" id="3.90.1200.10">
    <property type="match status" value="1"/>
</dbReference>
<dbReference type="InterPro" id="IPR050065">
    <property type="entry name" value="GlmU-like"/>
</dbReference>
<dbReference type="InterPro" id="IPR036388">
    <property type="entry name" value="WH-like_DNA-bd_sf"/>
</dbReference>
<keyword evidence="1" id="KW-0808">Transferase</keyword>
<reference evidence="5" key="1">
    <citation type="journal article" date="2021" name="PeerJ">
        <title>Extensive microbial diversity within the chicken gut microbiome revealed by metagenomics and culture.</title>
        <authorList>
            <person name="Gilroy R."/>
            <person name="Ravi A."/>
            <person name="Getino M."/>
            <person name="Pursley I."/>
            <person name="Horton D.L."/>
            <person name="Alikhan N.F."/>
            <person name="Baker D."/>
            <person name="Gharbi K."/>
            <person name="Hall N."/>
            <person name="Watson M."/>
            <person name="Adriaenssens E.M."/>
            <person name="Foster-Nyarko E."/>
            <person name="Jarju S."/>
            <person name="Secka A."/>
            <person name="Antonio M."/>
            <person name="Oren A."/>
            <person name="Chaudhuri R.R."/>
            <person name="La Ragione R."/>
            <person name="Hildebrand F."/>
            <person name="Pallen M.J."/>
        </authorList>
    </citation>
    <scope>NUCLEOTIDE SEQUENCE</scope>
    <source>
        <strain evidence="5">CHK183-5548</strain>
    </source>
</reference>
<organism evidence="5 6">
    <name type="scientific">Candidatus Lachnoclostridium pullistercoris</name>
    <dbReference type="NCBI Taxonomy" id="2838632"/>
    <lineage>
        <taxon>Bacteria</taxon>
        <taxon>Bacillati</taxon>
        <taxon>Bacillota</taxon>
        <taxon>Clostridia</taxon>
        <taxon>Lachnospirales</taxon>
        <taxon>Lachnospiraceae</taxon>
    </lineage>
</organism>
<evidence type="ECO:0000256" key="1">
    <source>
        <dbReference type="ARBA" id="ARBA00022679"/>
    </source>
</evidence>
<dbReference type="AlphaFoldDB" id="A0A9D2PFI2"/>
<dbReference type="Proteomes" id="UP000823883">
    <property type="component" value="Unassembled WGS sequence"/>
</dbReference>
<dbReference type="CDD" id="cd02523">
    <property type="entry name" value="PC_cytidylyltransferase"/>
    <property type="match status" value="1"/>
</dbReference>
<dbReference type="Gene3D" id="3.30.200.20">
    <property type="entry name" value="Phosphorylase Kinase, domain 1"/>
    <property type="match status" value="1"/>
</dbReference>
<reference evidence="5" key="2">
    <citation type="submission" date="2021-04" db="EMBL/GenBank/DDBJ databases">
        <authorList>
            <person name="Gilroy R."/>
        </authorList>
    </citation>
    <scope>NUCLEOTIDE SEQUENCE</scope>
    <source>
        <strain evidence="5">CHK183-5548</strain>
    </source>
</reference>
<dbReference type="EMBL" id="DWWL01000070">
    <property type="protein sequence ID" value="HJC48530.1"/>
    <property type="molecule type" value="Genomic_DNA"/>
</dbReference>
<proteinExistence type="predicted"/>
<feature type="domain" description="Aminoglycoside phosphotransferase" evidence="4">
    <location>
        <begin position="344"/>
        <end position="553"/>
    </location>
</feature>
<dbReference type="InterPro" id="IPR036390">
    <property type="entry name" value="WH_DNA-bd_sf"/>
</dbReference>
<dbReference type="InterPro" id="IPR002575">
    <property type="entry name" value="Aminoglycoside_PTrfase"/>
</dbReference>
<protein>
    <submittedName>
        <fullName evidence="5">Phosphotransferase</fullName>
    </submittedName>
</protein>
<dbReference type="CDD" id="cd05151">
    <property type="entry name" value="ChoK-like"/>
    <property type="match status" value="1"/>
</dbReference>
<dbReference type="Pfam" id="PF01636">
    <property type="entry name" value="APH"/>
    <property type="match status" value="1"/>
</dbReference>
<accession>A0A9D2PFI2</accession>
<dbReference type="InterPro" id="IPR029044">
    <property type="entry name" value="Nucleotide-diphossugar_trans"/>
</dbReference>
<dbReference type="InterPro" id="IPR005835">
    <property type="entry name" value="NTP_transferase_dom"/>
</dbReference>
<dbReference type="Pfam" id="PF13412">
    <property type="entry name" value="HTH_24"/>
    <property type="match status" value="1"/>
</dbReference>
<dbReference type="GO" id="GO:0016779">
    <property type="term" value="F:nucleotidyltransferase activity"/>
    <property type="evidence" value="ECO:0007669"/>
    <property type="project" value="UniProtKB-KW"/>
</dbReference>
<dbReference type="SUPFAM" id="SSF53448">
    <property type="entry name" value="Nucleotide-diphospho-sugar transferases"/>
    <property type="match status" value="1"/>
</dbReference>
<keyword evidence="2" id="KW-0548">Nucleotidyltransferase</keyword>
<dbReference type="SUPFAM" id="SSF56112">
    <property type="entry name" value="Protein kinase-like (PK-like)"/>
    <property type="match status" value="1"/>
</dbReference>
<dbReference type="SUPFAM" id="SSF46785">
    <property type="entry name" value="Winged helix' DNA-binding domain"/>
    <property type="match status" value="1"/>
</dbReference>
<feature type="domain" description="Nucleotidyl transferase" evidence="3">
    <location>
        <begin position="72"/>
        <end position="179"/>
    </location>
</feature>
<dbReference type="InterPro" id="IPR011009">
    <property type="entry name" value="Kinase-like_dom_sf"/>
</dbReference>
<name>A0A9D2PFI2_9FIRM</name>
<sequence length="612" mass="71218">MDRHGLVCRCIKEHPQITQRELAGELSLSLGTVNHLIRECISMGYVEQNQEKGYILTEAGNAFLEQFRVDGAVVLAAGFGSRFVPLTFETPKGLLEVFGERMVERQICQLHEAGITDITVVVGYLKEKFEYLIDKYQVKLLFNPEYSSKNTLATVYHARDLFKGRNVYLLSSDNWLRKNMYHSWECGAWYSLSHADGETSEWCVSFNKKGRITDVEVGGRDCWFMYGPAYFSKEFSEQFFPVLEKYYEIPGTEQLYWEHVLMEILNGSWERRLKHSGCSLPADWTEPVMYANCQPDGQIYEFENLEELRKFDPRYQTHSDNKAMELVSRVLQVEESEIHNIKCLKSGMTNKSFLFDVNGNSYICRIPGPGTELLINRRQEAAVYKTINGLGITERVIYFDPENGYKIAKYYDGARNGNPRDRGDIAACMGLLRRFHQCGLTVDHPFDIRERIDFYEMLCKTHGNILFEDYKEVHSRMTELMDWLDSLKRPQTLSHIDSNFDNFLMLPDGGVRLIDWEYAGMCDPLIDLAMCSIYSYYNIEETETLMENYFQRAPKKEERLIVYAYMALGGFLWSLWAVYKSALGEEFGEYTLIMYRYAKDFSRIVQKNLLKS</sequence>
<evidence type="ECO:0000313" key="5">
    <source>
        <dbReference type="EMBL" id="HJC48530.1"/>
    </source>
</evidence>
<evidence type="ECO:0000259" key="4">
    <source>
        <dbReference type="Pfam" id="PF01636"/>
    </source>
</evidence>
<evidence type="ECO:0000259" key="3">
    <source>
        <dbReference type="Pfam" id="PF00483"/>
    </source>
</evidence>
<comment type="caution">
    <text evidence="5">The sequence shown here is derived from an EMBL/GenBank/DDBJ whole genome shotgun (WGS) entry which is preliminary data.</text>
</comment>
<gene>
    <name evidence="5" type="ORF">IAA04_10805</name>
</gene>
<dbReference type="PANTHER" id="PTHR43584">
    <property type="entry name" value="NUCLEOTIDYL TRANSFERASE"/>
    <property type="match status" value="1"/>
</dbReference>